<protein>
    <submittedName>
        <fullName evidence="1">Uncharacterized protein</fullName>
    </submittedName>
</protein>
<proteinExistence type="predicted"/>
<dbReference type="RefSeq" id="WP_348945735.1">
    <property type="nucleotide sequence ID" value="NZ_CP157355.1"/>
</dbReference>
<dbReference type="KEGG" id="cmav:ABHF33_03900"/>
<name>A0AAU7FCP4_9NEIS</name>
<organism evidence="1">
    <name type="scientific">Chitinibacter mangrovi</name>
    <dbReference type="NCBI Taxonomy" id="3153927"/>
    <lineage>
        <taxon>Bacteria</taxon>
        <taxon>Pseudomonadati</taxon>
        <taxon>Pseudomonadota</taxon>
        <taxon>Betaproteobacteria</taxon>
        <taxon>Neisseriales</taxon>
        <taxon>Chitinibacteraceae</taxon>
        <taxon>Chitinibacter</taxon>
    </lineage>
</organism>
<dbReference type="AlphaFoldDB" id="A0AAU7FCP4"/>
<dbReference type="EMBL" id="CP157355">
    <property type="protein sequence ID" value="XBM01438.1"/>
    <property type="molecule type" value="Genomic_DNA"/>
</dbReference>
<accession>A0AAU7FCP4</accession>
<sequence length="59" mass="6180">MTKNLLKRLAALEIASAGEPSPCYGVLVELTLAKGDPMPTIDKCDHAAVTAALFEILPA</sequence>
<evidence type="ECO:0000313" key="1">
    <source>
        <dbReference type="EMBL" id="XBM01438.1"/>
    </source>
</evidence>
<reference evidence="1" key="1">
    <citation type="submission" date="2024-05" db="EMBL/GenBank/DDBJ databases">
        <authorList>
            <person name="Yang L."/>
            <person name="Pan L."/>
        </authorList>
    </citation>
    <scope>NUCLEOTIDE SEQUENCE</scope>
    <source>
        <strain evidence="1">FCG-7</strain>
    </source>
</reference>
<gene>
    <name evidence="1" type="ORF">ABHF33_03900</name>
</gene>